<proteinExistence type="inferred from homology"/>
<evidence type="ECO:0000256" key="1">
    <source>
        <dbReference type="ARBA" id="ARBA00007664"/>
    </source>
</evidence>
<dbReference type="InterPro" id="IPR043504">
    <property type="entry name" value="Peptidase_S1_PA_chymotrypsin"/>
</dbReference>
<evidence type="ECO:0008006" key="11">
    <source>
        <dbReference type="Google" id="ProtNLM"/>
    </source>
</evidence>
<keyword evidence="2" id="KW-0645">Protease</keyword>
<evidence type="ECO:0000256" key="8">
    <source>
        <dbReference type="SAM" id="SignalP"/>
    </source>
</evidence>
<protein>
    <recommendedName>
        <fullName evidence="11">S1 family peptidase</fullName>
    </recommendedName>
</protein>
<sequence>MRSRAGAAGTLLVIAAMGAVMTPAGAAPAEVVPLVSGSTGTGSDGDVPAGATAMADPTYDAEVVALMAATSGRSVAAQEQRLERQAASNTTLAALQRAGHDFDGAFLADDGRLVVRATPGTPDARAATAAGATVAPARFGEAELEALADELASLDPTGVATVQVDVAADRLVVGTAGDLSTEAAEFLAEHDAAVAAVDTPAYSTNAATVRGGDAVYAPNGGRCSAGFPARDRAGARYMIWAGHCNEGGGTFTSAGERIGTSAGSAFTSYDGTPDRDIGALRIDADDTVVTRVNPYGTSGYNLDAPLGASRPAVGTELCKSGSTTGITCGRITGYNTSVNYTDAQGRQVAQVSGLMTTTVCTQGGDSGGAYTTGGYAVGLTSGGPSTQRCTYNGGFESGKSSLVQPVTDALSYYGLTYG</sequence>
<keyword evidence="8" id="KW-0732">Signal</keyword>
<feature type="active site" description="Charge relay system" evidence="6">
    <location>
        <position position="366"/>
    </location>
</feature>
<feature type="signal peptide" evidence="8">
    <location>
        <begin position="1"/>
        <end position="26"/>
    </location>
</feature>
<keyword evidence="4" id="KW-0720">Serine protease</keyword>
<feature type="disulfide bond" evidence="7">
    <location>
        <begin position="318"/>
        <end position="328"/>
    </location>
</feature>
<reference evidence="9" key="1">
    <citation type="submission" date="2023-07" db="EMBL/GenBank/DDBJ databases">
        <title>Functional and genomic diversity of the sorghum phyllosphere microbiome.</title>
        <authorList>
            <person name="Shade A."/>
        </authorList>
    </citation>
    <scope>NUCLEOTIDE SEQUENCE</scope>
    <source>
        <strain evidence="9">SORGH_AS_1067</strain>
    </source>
</reference>
<dbReference type="RefSeq" id="WP_307202259.1">
    <property type="nucleotide sequence ID" value="NZ_JAUTAN010000001.1"/>
</dbReference>
<evidence type="ECO:0000256" key="7">
    <source>
        <dbReference type="PIRSR" id="PIRSR001134-2"/>
    </source>
</evidence>
<name>A0AAJ1X2W7_9ACTN</name>
<organism evidence="9 10">
    <name type="scientific">Nocardioides zeae</name>
    <dbReference type="NCBI Taxonomy" id="1457234"/>
    <lineage>
        <taxon>Bacteria</taxon>
        <taxon>Bacillati</taxon>
        <taxon>Actinomycetota</taxon>
        <taxon>Actinomycetes</taxon>
        <taxon>Propionibacteriales</taxon>
        <taxon>Nocardioidaceae</taxon>
        <taxon>Nocardioides</taxon>
    </lineage>
</organism>
<keyword evidence="5 7" id="KW-1015">Disulfide bond</keyword>
<dbReference type="PIRSF" id="PIRSF001134">
    <property type="entry name" value="Streptogrisin"/>
    <property type="match status" value="1"/>
</dbReference>
<evidence type="ECO:0000313" key="10">
    <source>
        <dbReference type="Proteomes" id="UP001239215"/>
    </source>
</evidence>
<evidence type="ECO:0000256" key="2">
    <source>
        <dbReference type="ARBA" id="ARBA00022670"/>
    </source>
</evidence>
<dbReference type="InterPro" id="IPR009003">
    <property type="entry name" value="Peptidase_S1_PA"/>
</dbReference>
<dbReference type="Proteomes" id="UP001239215">
    <property type="component" value="Unassembled WGS sequence"/>
</dbReference>
<dbReference type="GO" id="GO:0004252">
    <property type="term" value="F:serine-type endopeptidase activity"/>
    <property type="evidence" value="ECO:0007669"/>
    <property type="project" value="InterPro"/>
</dbReference>
<comment type="similarity">
    <text evidence="1">Belongs to the peptidase S1 family.</text>
</comment>
<feature type="disulfide bond" evidence="7">
    <location>
        <begin position="360"/>
        <end position="389"/>
    </location>
</feature>
<dbReference type="PRINTS" id="PR00861">
    <property type="entry name" value="ALYTICPTASE"/>
</dbReference>
<evidence type="ECO:0000256" key="5">
    <source>
        <dbReference type="ARBA" id="ARBA00023157"/>
    </source>
</evidence>
<evidence type="ECO:0000256" key="4">
    <source>
        <dbReference type="ARBA" id="ARBA00022825"/>
    </source>
</evidence>
<dbReference type="CDD" id="cd21112">
    <property type="entry name" value="alphaLP-like"/>
    <property type="match status" value="1"/>
</dbReference>
<dbReference type="AlphaFoldDB" id="A0AAJ1X2W7"/>
<evidence type="ECO:0000256" key="6">
    <source>
        <dbReference type="PIRSR" id="PIRSR001134-1"/>
    </source>
</evidence>
<feature type="active site" description="Charge relay system" evidence="6">
    <location>
        <position position="243"/>
    </location>
</feature>
<dbReference type="InterPro" id="IPR001316">
    <property type="entry name" value="Pept_S1A_streptogrisin"/>
</dbReference>
<feature type="active site" description="Charge relay system" evidence="6">
    <location>
        <position position="276"/>
    </location>
</feature>
<evidence type="ECO:0000313" key="9">
    <source>
        <dbReference type="EMBL" id="MDQ1105739.1"/>
    </source>
</evidence>
<evidence type="ECO:0000256" key="3">
    <source>
        <dbReference type="ARBA" id="ARBA00022801"/>
    </source>
</evidence>
<feature type="disulfide bond" evidence="7">
    <location>
        <begin position="223"/>
        <end position="244"/>
    </location>
</feature>
<gene>
    <name evidence="9" type="ORF">QE405_003023</name>
</gene>
<feature type="chain" id="PRO_5042615969" description="S1 family peptidase" evidence="8">
    <location>
        <begin position="27"/>
        <end position="418"/>
    </location>
</feature>
<keyword evidence="3" id="KW-0378">Hydrolase</keyword>
<dbReference type="GO" id="GO:0006508">
    <property type="term" value="P:proteolysis"/>
    <property type="evidence" value="ECO:0007669"/>
    <property type="project" value="UniProtKB-KW"/>
</dbReference>
<dbReference type="SUPFAM" id="SSF50494">
    <property type="entry name" value="Trypsin-like serine proteases"/>
    <property type="match status" value="1"/>
</dbReference>
<comment type="caution">
    <text evidence="9">The sequence shown here is derived from an EMBL/GenBank/DDBJ whole genome shotgun (WGS) entry which is preliminary data.</text>
</comment>
<accession>A0AAJ1X2W7</accession>
<dbReference type="Gene3D" id="2.40.10.10">
    <property type="entry name" value="Trypsin-like serine proteases"/>
    <property type="match status" value="2"/>
</dbReference>
<dbReference type="EMBL" id="JAUTAN010000001">
    <property type="protein sequence ID" value="MDQ1105739.1"/>
    <property type="molecule type" value="Genomic_DNA"/>
</dbReference>